<dbReference type="PANTHER" id="PTHR34595:SF7">
    <property type="entry name" value="SLL1039 PROTEIN"/>
    <property type="match status" value="1"/>
</dbReference>
<keyword evidence="3" id="KW-1185">Reference proteome</keyword>
<accession>A0A2U2MVX1</accession>
<evidence type="ECO:0000313" key="3">
    <source>
        <dbReference type="Proteomes" id="UP000245474"/>
    </source>
</evidence>
<evidence type="ECO:0000313" key="2">
    <source>
        <dbReference type="EMBL" id="PWG61003.1"/>
    </source>
</evidence>
<reference evidence="2 3" key="1">
    <citation type="submission" date="2018-05" db="EMBL/GenBank/DDBJ databases">
        <title>Spiribacter halobius sp. nov., a moderately halophilic bacterium isolated from marine solar saltern.</title>
        <authorList>
            <person name="Zheng W.-S."/>
            <person name="Lu D.-C."/>
            <person name="Du Z.-J."/>
        </authorList>
    </citation>
    <scope>NUCLEOTIDE SEQUENCE [LARGE SCALE GENOMIC DNA]</scope>
    <source>
        <strain evidence="2 3">E85</strain>
    </source>
</reference>
<gene>
    <name evidence="2" type="ORF">DEM34_18685</name>
</gene>
<evidence type="ECO:0000259" key="1">
    <source>
        <dbReference type="Pfam" id="PF04168"/>
    </source>
</evidence>
<sequence length="310" mass="35132">MLSRVAENLYWMTRYLERAENTARLINTTSQMVLDGPRNVPVSWRSLVDILGSRPRFDAEGLADDERSVMRFLVDEPAHGGSIQASVRAARENARTVRELLPAEVWEGINELYFLVRDNAVGQGGRRRRFDFLRRVIGHNQQITGVIEGTLSRGAPYQFVTIAQHLERADMTSRILDVRASQLVDEDEDALDAWQDAGWMTVLRSLGAYIMYRQSMNIRIRGSSVVSFLLRDEQFPRSVRYCLQRTARALRALPRSDPPLAELARLEQALEVVAPGALALGEVHDYIDELQSGLGQLHRAVTQTYFPEPP</sequence>
<dbReference type="AlphaFoldDB" id="A0A2U2MVX1"/>
<dbReference type="Proteomes" id="UP000245474">
    <property type="component" value="Unassembled WGS sequence"/>
</dbReference>
<dbReference type="OrthoDB" id="9803532at2"/>
<dbReference type="Pfam" id="PF04168">
    <property type="entry name" value="Alpha-E"/>
    <property type="match status" value="1"/>
</dbReference>
<dbReference type="PANTHER" id="PTHR34595">
    <property type="entry name" value="BLR5612 PROTEIN"/>
    <property type="match status" value="1"/>
</dbReference>
<dbReference type="EMBL" id="QFFI01000056">
    <property type="protein sequence ID" value="PWG61003.1"/>
    <property type="molecule type" value="Genomic_DNA"/>
</dbReference>
<comment type="caution">
    <text evidence="2">The sequence shown here is derived from an EMBL/GenBank/DDBJ whole genome shotgun (WGS) entry which is preliminary data.</text>
</comment>
<dbReference type="InterPro" id="IPR007296">
    <property type="entry name" value="DUF403"/>
</dbReference>
<protein>
    <recommendedName>
        <fullName evidence="1">DUF403 domain-containing protein</fullName>
    </recommendedName>
</protein>
<proteinExistence type="predicted"/>
<dbReference type="RefSeq" id="WP_109680340.1">
    <property type="nucleotide sequence ID" value="NZ_CP086615.1"/>
</dbReference>
<feature type="domain" description="DUF403" evidence="1">
    <location>
        <begin position="1"/>
        <end position="306"/>
    </location>
</feature>
<organism evidence="2 3">
    <name type="scientific">Sediminicurvatus halobius</name>
    <dbReference type="NCBI Taxonomy" id="2182432"/>
    <lineage>
        <taxon>Bacteria</taxon>
        <taxon>Pseudomonadati</taxon>
        <taxon>Pseudomonadota</taxon>
        <taxon>Gammaproteobacteria</taxon>
        <taxon>Chromatiales</taxon>
        <taxon>Ectothiorhodospiraceae</taxon>
        <taxon>Sediminicurvatus</taxon>
    </lineage>
</organism>
<dbReference type="InterPro" id="IPR051680">
    <property type="entry name" value="ATP-dep_Glu-Cys_Ligase-2"/>
</dbReference>
<name>A0A2U2MVX1_9GAMM</name>